<dbReference type="RefSeq" id="XP_031875161.1">
    <property type="nucleotide sequence ID" value="XM_032011107.1"/>
</dbReference>
<comment type="caution">
    <text evidence="3">The sequence shown here is derived from an EMBL/GenBank/DDBJ whole genome shotgun (WGS) entry which is preliminary data.</text>
</comment>
<evidence type="ECO:0000313" key="4">
    <source>
        <dbReference type="Proteomes" id="UP000254866"/>
    </source>
</evidence>
<feature type="chain" id="PRO_5016810566" evidence="2">
    <location>
        <begin position="24"/>
        <end position="362"/>
    </location>
</feature>
<keyword evidence="1" id="KW-0812">Transmembrane</keyword>
<feature type="transmembrane region" description="Helical" evidence="1">
    <location>
        <begin position="98"/>
        <end position="120"/>
    </location>
</feature>
<protein>
    <submittedName>
        <fullName evidence="3">Uncharacterized protein</fullName>
    </submittedName>
</protein>
<evidence type="ECO:0000256" key="2">
    <source>
        <dbReference type="SAM" id="SignalP"/>
    </source>
</evidence>
<keyword evidence="1" id="KW-0472">Membrane</keyword>
<dbReference type="OrthoDB" id="3009728at2759"/>
<keyword evidence="2" id="KW-0732">Signal</keyword>
<feature type="transmembrane region" description="Helical" evidence="1">
    <location>
        <begin position="221"/>
        <end position="242"/>
    </location>
</feature>
<dbReference type="Proteomes" id="UP000254866">
    <property type="component" value="Unassembled WGS sequence"/>
</dbReference>
<proteinExistence type="predicted"/>
<reference evidence="3 4" key="1">
    <citation type="journal article" date="2018" name="IMA Fungus">
        <title>IMA Genome-F 9: Draft genome sequence of Annulohypoxylon stygium, Aspergillus mulundensis, Berkeleyomyces basicola (syn. Thielaviopsis basicola), Ceratocystis smalleyi, two Cercospora beticola strains, Coleophoma cylindrospora, Fusarium fracticaudum, Phialophora cf. hyalina, and Morchella septimelata.</title>
        <authorList>
            <person name="Wingfield B.D."/>
            <person name="Bills G.F."/>
            <person name="Dong Y."/>
            <person name="Huang W."/>
            <person name="Nel W.J."/>
            <person name="Swalarsk-Parry B.S."/>
            <person name="Vaghefi N."/>
            <person name="Wilken P.M."/>
            <person name="An Z."/>
            <person name="de Beer Z.W."/>
            <person name="De Vos L."/>
            <person name="Chen L."/>
            <person name="Duong T.A."/>
            <person name="Gao Y."/>
            <person name="Hammerbacher A."/>
            <person name="Kikkert J.R."/>
            <person name="Li Y."/>
            <person name="Li H."/>
            <person name="Li K."/>
            <person name="Li Q."/>
            <person name="Liu X."/>
            <person name="Ma X."/>
            <person name="Naidoo K."/>
            <person name="Pethybridge S.J."/>
            <person name="Sun J."/>
            <person name="Steenkamp E.T."/>
            <person name="van der Nest M.A."/>
            <person name="van Wyk S."/>
            <person name="Wingfield M.J."/>
            <person name="Xiong C."/>
            <person name="Yue Q."/>
            <person name="Zhang X."/>
        </authorList>
    </citation>
    <scope>NUCLEOTIDE SEQUENCE [LARGE SCALE GENOMIC DNA]</scope>
    <source>
        <strain evidence="3 4">BP 5553</strain>
    </source>
</reference>
<feature type="transmembrane region" description="Helical" evidence="1">
    <location>
        <begin position="284"/>
        <end position="316"/>
    </location>
</feature>
<feature type="transmembrane region" description="Helical" evidence="1">
    <location>
        <begin position="322"/>
        <end position="342"/>
    </location>
</feature>
<dbReference type="AlphaFoldDB" id="A0A370U406"/>
<sequence length="362" mass="40241">MATTKSLLLYLTATLFLVANVRAGSNTRFQQFWPYYRDYFVHIRDTKCADLYATQQTLSGSDASMRTLKDSDPTRSPNCNMLLDCILENTRESMKLNMATGTVALGIMPAILVFLGSSTAETSLLSKRRPLLALLVACGSPAVNPIQMFDYQNPVVDLKTREGRRLPGHLLNLSRLQSAAVVLAEYILVAGVIVNVITASFHAGSWTTNAISCDTYYYPLLWAVLTSCVHIIGGIWAIYLRAETIRDPQAKRGLAIKLTEWLRHEFSPCITHNKLVLKWNDETYLYIFVSWFACVATSAHVIFGVVAFSSLIFIGYVDSLKIIGRFIASAVVCRSVLMFELAGMRNAILKNEEVISNGNGKK</sequence>
<dbReference type="EMBL" id="NPIC01000001">
    <property type="protein sequence ID" value="RDL42505.1"/>
    <property type="molecule type" value="Genomic_DNA"/>
</dbReference>
<keyword evidence="4" id="KW-1185">Reference proteome</keyword>
<evidence type="ECO:0000313" key="3">
    <source>
        <dbReference type="EMBL" id="RDL42505.1"/>
    </source>
</evidence>
<dbReference type="GeneID" id="43595333"/>
<keyword evidence="1" id="KW-1133">Transmembrane helix</keyword>
<gene>
    <name evidence="3" type="ORF">BP5553_02484</name>
</gene>
<feature type="signal peptide" evidence="2">
    <location>
        <begin position="1"/>
        <end position="23"/>
    </location>
</feature>
<evidence type="ECO:0000256" key="1">
    <source>
        <dbReference type="SAM" id="Phobius"/>
    </source>
</evidence>
<name>A0A370U406_9HELO</name>
<feature type="transmembrane region" description="Helical" evidence="1">
    <location>
        <begin position="179"/>
        <end position="201"/>
    </location>
</feature>
<accession>A0A370U406</accession>
<organism evidence="3 4">
    <name type="scientific">Venustampulla echinocandica</name>
    <dbReference type="NCBI Taxonomy" id="2656787"/>
    <lineage>
        <taxon>Eukaryota</taxon>
        <taxon>Fungi</taxon>
        <taxon>Dikarya</taxon>
        <taxon>Ascomycota</taxon>
        <taxon>Pezizomycotina</taxon>
        <taxon>Leotiomycetes</taxon>
        <taxon>Helotiales</taxon>
        <taxon>Pleuroascaceae</taxon>
        <taxon>Venustampulla</taxon>
    </lineage>
</organism>